<organism evidence="3 4">
    <name type="scientific">Brassica carinata</name>
    <name type="common">Ethiopian mustard</name>
    <name type="synonym">Abyssinian cabbage</name>
    <dbReference type="NCBI Taxonomy" id="52824"/>
    <lineage>
        <taxon>Eukaryota</taxon>
        <taxon>Viridiplantae</taxon>
        <taxon>Streptophyta</taxon>
        <taxon>Embryophyta</taxon>
        <taxon>Tracheophyta</taxon>
        <taxon>Spermatophyta</taxon>
        <taxon>Magnoliopsida</taxon>
        <taxon>eudicotyledons</taxon>
        <taxon>Gunneridae</taxon>
        <taxon>Pentapetalae</taxon>
        <taxon>rosids</taxon>
        <taxon>malvids</taxon>
        <taxon>Brassicales</taxon>
        <taxon>Brassicaceae</taxon>
        <taxon>Brassiceae</taxon>
        <taxon>Brassica</taxon>
    </lineage>
</organism>
<proteinExistence type="predicted"/>
<dbReference type="OrthoDB" id="1101306at2759"/>
<evidence type="ECO:0000313" key="4">
    <source>
        <dbReference type="Proteomes" id="UP000886595"/>
    </source>
</evidence>
<feature type="coiled-coil region" evidence="1">
    <location>
        <begin position="461"/>
        <end position="510"/>
    </location>
</feature>
<evidence type="ECO:0000256" key="1">
    <source>
        <dbReference type="SAM" id="Coils"/>
    </source>
</evidence>
<feature type="compositionally biased region" description="Basic and acidic residues" evidence="2">
    <location>
        <begin position="62"/>
        <end position="77"/>
    </location>
</feature>
<keyword evidence="1" id="KW-0175">Coiled coil</keyword>
<protein>
    <submittedName>
        <fullName evidence="3">Uncharacterized protein</fullName>
    </submittedName>
</protein>
<comment type="caution">
    <text evidence="3">The sequence shown here is derived from an EMBL/GenBank/DDBJ whole genome shotgun (WGS) entry which is preliminary data.</text>
</comment>
<gene>
    <name evidence="3" type="ORF">Bca52824_016358</name>
</gene>
<reference evidence="3 4" key="1">
    <citation type="submission" date="2020-02" db="EMBL/GenBank/DDBJ databases">
        <authorList>
            <person name="Ma Q."/>
            <person name="Huang Y."/>
            <person name="Song X."/>
            <person name="Pei D."/>
        </authorList>
    </citation>
    <scope>NUCLEOTIDE SEQUENCE [LARGE SCALE GENOMIC DNA]</scope>
    <source>
        <strain evidence="3">Sxm20200214</strain>
        <tissue evidence="3">Leaf</tissue>
    </source>
</reference>
<feature type="compositionally biased region" description="Basic residues" evidence="2">
    <location>
        <begin position="374"/>
        <end position="383"/>
    </location>
</feature>
<name>A0A8X7W688_BRACI</name>
<sequence length="654" mass="71841">MGSAIRAQQGFESGVGVGGPIRDVENRHYPMSGDEISGAGDDDDGGSTEHLECESAMAESGSDDRSLSDSEIAERSSHRPVPVVERLTPFRYHRDGMIEELADLSLGLDRSHGANEQDWGDVGPTLSDYESLYSLMEKSRAFGVTFLIPRSDQRPWTPPVGYCCVYESFFGDDSKIAVALMFMAAEIDVSMSVRAFEELTQTQPKPNGVYSVQMRSGLHILTSPLIKTKEWKRSYFYVKADEAGFEDPPGVDCRLVIQRLLGLGTLSKGTCQRSSRFAFKSGGASTAKGSVASGNVSLEVLDWASNIPCEEPKGKRLKLPLMMTFSTVYPNYAAILAAQLGNASFSPAANTGETNSVAANMTIDQAPVPASVMNRKKTKSSKKARADHSLDRDEGEVARSPIELRDDDEIEDDRECIRIENSIALEISEFAFPDHFAALTRADAEAASCKNTLVVGYEAALWKATLDLEKAREKIRIKEAELETIARNRISQLEKEKVKVSEKTKRAMERMRQSRNRELLSERNCVVAAADRRFEKFRKYMADRDRKDKKSLLHGTALGTLDAVNMLERKGLHVPGELKDLLITNEETFKKEADEVIVEVITECDLALSPPRSASAVAPRSPYLGGMAFTAAQTSVVAHPSATVVPGNRTNASD</sequence>
<feature type="compositionally biased region" description="Basic and acidic residues" evidence="2">
    <location>
        <begin position="384"/>
        <end position="397"/>
    </location>
</feature>
<dbReference type="EMBL" id="JAAMPC010000003">
    <property type="protein sequence ID" value="KAG2323145.1"/>
    <property type="molecule type" value="Genomic_DNA"/>
</dbReference>
<evidence type="ECO:0000256" key="2">
    <source>
        <dbReference type="SAM" id="MobiDB-lite"/>
    </source>
</evidence>
<feature type="region of interest" description="Disordered" evidence="2">
    <location>
        <begin position="1"/>
        <end position="80"/>
    </location>
</feature>
<dbReference type="AlphaFoldDB" id="A0A8X7W688"/>
<evidence type="ECO:0000313" key="3">
    <source>
        <dbReference type="EMBL" id="KAG2323145.1"/>
    </source>
</evidence>
<feature type="region of interest" description="Disordered" evidence="2">
    <location>
        <begin position="368"/>
        <end position="397"/>
    </location>
</feature>
<dbReference type="Proteomes" id="UP000886595">
    <property type="component" value="Unassembled WGS sequence"/>
</dbReference>
<accession>A0A8X7W688</accession>
<keyword evidence="4" id="KW-1185">Reference proteome</keyword>